<sequence>MNLKSLYRKRGIALASVAVFIFWSGVVQGACKGQNCVCKPSELQFKTPSLAKNSEGKYPISLEANEVEAQGEDLVMLSGDAEVQQGRQTIVADRIRYYRSSERVIAQGQVEMISENGDYLSSDEIDVHVPTQIGSMTNTEFKLSEGLESEDGIDTAFIESRGSADKLHLEGEGVVRLERARYTTCPEGNDSVIVGARELELDRTAGVGKARGATVRFKGVPIFYAPYLSFPLNDERKTGLLTPGFGSDQDSGNIIEVPWYWNIAKNQDATITPRYYTDRGMQVGVEYRHQSLNSATYIYGDFLPGDDFYRAEQEQQNIITGQPDAEIDDDRAYLTIRHRQQFTDSLYGEVNYNDVSDIDYFDDLRNDIQYYSATYVPRDVQLAYSNPYFRMSVRANEYQVIDDSISGIVTPYERLPSVGFSSNLPEGPWGLNYGLNASYTSFGSDTRLEGSRTSMNPYVELPMENIWGYVKPRVSVYSRSYSLDLDTDEFDDNPSSTVPVFSVDSGVVFERNASWFGDGALQTLEPRVYYVYAPEEDQDELPLFDTAAVALNNFSGIFRENRFYGDDRVGDTNQVTIGVTTRILDNESGDQRLKASIGQLVLLEDQEQGLRASSPVQESGLGDLLAELQTESNGPWSTYTFLQYDHDESELRTARFSVGYRPDDDDRKNVSVGYYRSDFGTRVVDQLAVSANWPISDRWQFFGSERYSVEDSESLETTVGLEYNACCWKLRFIGTDRIHNRNIEDKRTSFFVELELTSLGRIRTGL</sequence>
<dbReference type="Proteomes" id="UP000614811">
    <property type="component" value="Unassembled WGS sequence"/>
</dbReference>
<evidence type="ECO:0000259" key="3">
    <source>
        <dbReference type="Pfam" id="PF04453"/>
    </source>
</evidence>
<feature type="domain" description="LptD C-terminal" evidence="3">
    <location>
        <begin position="330"/>
        <end position="699"/>
    </location>
</feature>
<dbReference type="GO" id="GO:0015920">
    <property type="term" value="P:lipopolysaccharide transport"/>
    <property type="evidence" value="ECO:0007669"/>
    <property type="project" value="InterPro"/>
</dbReference>
<protein>
    <recommendedName>
        <fullName evidence="2">LPS-assembly protein LptD</fullName>
    </recommendedName>
</protein>
<dbReference type="HAMAP" id="MF_01411">
    <property type="entry name" value="LPS_assembly_LptD"/>
    <property type="match status" value="1"/>
</dbReference>
<dbReference type="GO" id="GO:0009279">
    <property type="term" value="C:cell outer membrane"/>
    <property type="evidence" value="ECO:0007669"/>
    <property type="project" value="UniProtKB-SubCell"/>
</dbReference>
<dbReference type="AlphaFoldDB" id="A0A918VQQ4"/>
<dbReference type="RefSeq" id="WP_189402198.1">
    <property type="nucleotide sequence ID" value="NZ_BMXA01000005.1"/>
</dbReference>
<keyword evidence="2" id="KW-0732">Signal</keyword>
<dbReference type="InterPro" id="IPR020889">
    <property type="entry name" value="LipoPS_assembly_LptD"/>
</dbReference>
<evidence type="ECO:0000256" key="1">
    <source>
        <dbReference type="ARBA" id="ARBA00023237"/>
    </source>
</evidence>
<organism evidence="5 6">
    <name type="scientific">Arenicella chitinivorans</name>
    <dbReference type="NCBI Taxonomy" id="1329800"/>
    <lineage>
        <taxon>Bacteria</taxon>
        <taxon>Pseudomonadati</taxon>
        <taxon>Pseudomonadota</taxon>
        <taxon>Gammaproteobacteria</taxon>
        <taxon>Arenicellales</taxon>
        <taxon>Arenicellaceae</taxon>
        <taxon>Arenicella</taxon>
    </lineage>
</organism>
<comment type="subunit">
    <text evidence="2">Component of the lipopolysaccharide transport and assembly complex. Interacts with LptE and LptA.</text>
</comment>
<comment type="caution">
    <text evidence="2">Lacks conserved residue(s) required for the propagation of feature annotation.</text>
</comment>
<comment type="subcellular location">
    <subcellularLocation>
        <location evidence="2">Cell outer membrane</location>
    </subcellularLocation>
</comment>
<dbReference type="InterPro" id="IPR050218">
    <property type="entry name" value="LptD"/>
</dbReference>
<dbReference type="GO" id="GO:1990351">
    <property type="term" value="C:transporter complex"/>
    <property type="evidence" value="ECO:0007669"/>
    <property type="project" value="TreeGrafter"/>
</dbReference>
<evidence type="ECO:0000313" key="5">
    <source>
        <dbReference type="EMBL" id="GHA16031.1"/>
    </source>
</evidence>
<dbReference type="SUPFAM" id="SSF56935">
    <property type="entry name" value="Porins"/>
    <property type="match status" value="1"/>
</dbReference>
<evidence type="ECO:0000313" key="6">
    <source>
        <dbReference type="Proteomes" id="UP000614811"/>
    </source>
</evidence>
<evidence type="ECO:0000256" key="2">
    <source>
        <dbReference type="HAMAP-Rule" id="MF_01411"/>
    </source>
</evidence>
<keyword evidence="1 2" id="KW-0998">Cell outer membrane</keyword>
<comment type="function">
    <text evidence="2">Together with LptE, is involved in the assembly of lipopolysaccharide (LPS) at the surface of the outer membrane.</text>
</comment>
<dbReference type="PANTHER" id="PTHR30189">
    <property type="entry name" value="LPS-ASSEMBLY PROTEIN"/>
    <property type="match status" value="1"/>
</dbReference>
<comment type="similarity">
    <text evidence="2">Belongs to the LptD family.</text>
</comment>
<dbReference type="GO" id="GO:0043165">
    <property type="term" value="P:Gram-negative-bacterium-type cell outer membrane assembly"/>
    <property type="evidence" value="ECO:0007669"/>
    <property type="project" value="UniProtKB-UniRule"/>
</dbReference>
<comment type="caution">
    <text evidence="5">The sequence shown here is derived from an EMBL/GenBank/DDBJ whole genome shotgun (WGS) entry which is preliminary data.</text>
</comment>
<keyword evidence="6" id="KW-1185">Reference proteome</keyword>
<dbReference type="Pfam" id="PF04453">
    <property type="entry name" value="LptD"/>
    <property type="match status" value="1"/>
</dbReference>
<keyword evidence="2" id="KW-0472">Membrane</keyword>
<dbReference type="InterPro" id="IPR007543">
    <property type="entry name" value="LptD_C"/>
</dbReference>
<evidence type="ECO:0000259" key="4">
    <source>
        <dbReference type="Pfam" id="PF19838"/>
    </source>
</evidence>
<dbReference type="PANTHER" id="PTHR30189:SF1">
    <property type="entry name" value="LPS-ASSEMBLY PROTEIN LPTD"/>
    <property type="match status" value="1"/>
</dbReference>
<dbReference type="InterPro" id="IPR045659">
    <property type="entry name" value="LptD_2"/>
</dbReference>
<accession>A0A918VQQ4</accession>
<gene>
    <name evidence="2 5" type="primary">lptD</name>
    <name evidence="5" type="ORF">GCM10008090_27240</name>
</gene>
<feature type="domain" description="LPS-assembly protein LptD central" evidence="4">
    <location>
        <begin position="213"/>
        <end position="289"/>
    </location>
</feature>
<dbReference type="Pfam" id="PF19838">
    <property type="entry name" value="LptD_2"/>
    <property type="match status" value="1"/>
</dbReference>
<name>A0A918VQQ4_9GAMM</name>
<reference evidence="5" key="1">
    <citation type="journal article" date="2014" name="Int. J. Syst. Evol. Microbiol.">
        <title>Complete genome sequence of Corynebacterium casei LMG S-19264T (=DSM 44701T), isolated from a smear-ripened cheese.</title>
        <authorList>
            <consortium name="US DOE Joint Genome Institute (JGI-PGF)"/>
            <person name="Walter F."/>
            <person name="Albersmeier A."/>
            <person name="Kalinowski J."/>
            <person name="Ruckert C."/>
        </authorList>
    </citation>
    <scope>NUCLEOTIDE SEQUENCE</scope>
    <source>
        <strain evidence="5">KCTC 12711</strain>
    </source>
</reference>
<reference evidence="5" key="2">
    <citation type="submission" date="2020-09" db="EMBL/GenBank/DDBJ databases">
        <authorList>
            <person name="Sun Q."/>
            <person name="Kim S."/>
        </authorList>
    </citation>
    <scope>NUCLEOTIDE SEQUENCE</scope>
    <source>
        <strain evidence="5">KCTC 12711</strain>
    </source>
</reference>
<dbReference type="EMBL" id="BMXA01000005">
    <property type="protein sequence ID" value="GHA16031.1"/>
    <property type="molecule type" value="Genomic_DNA"/>
</dbReference>
<proteinExistence type="inferred from homology"/>
<dbReference type="Gene3D" id="2.60.450.10">
    <property type="entry name" value="Lipopolysaccharide (LPS) transport protein A like domain"/>
    <property type="match status" value="1"/>
</dbReference>